<reference evidence="1" key="1">
    <citation type="submission" date="2020-10" db="EMBL/GenBank/DDBJ databases">
        <authorList>
            <person name="Han B."/>
            <person name="Lu T."/>
            <person name="Zhao Q."/>
            <person name="Huang X."/>
            <person name="Zhao Y."/>
        </authorList>
    </citation>
    <scope>NUCLEOTIDE SEQUENCE</scope>
</reference>
<name>A0A811NW12_9POAL</name>
<evidence type="ECO:0000313" key="2">
    <source>
        <dbReference type="Proteomes" id="UP000604825"/>
    </source>
</evidence>
<dbReference type="Proteomes" id="UP000604825">
    <property type="component" value="Unassembled WGS sequence"/>
</dbReference>
<dbReference type="AlphaFoldDB" id="A0A811NW12"/>
<protein>
    <submittedName>
        <fullName evidence="1">Uncharacterized protein</fullName>
    </submittedName>
</protein>
<sequence>MPHATAATSTEDFIAAFKKPLMMPVLSSPPRLRLTWVARARAGELDDSELVPKRSARLAAKSRHREQKPEAQARRVMMKCLGFKVETELPDEASFEEFQTAFKLPLLTSTREAMHVIFPGRNLRA</sequence>
<gene>
    <name evidence="1" type="ORF">NCGR_LOCUS19216</name>
</gene>
<keyword evidence="2" id="KW-1185">Reference proteome</keyword>
<comment type="caution">
    <text evidence="1">The sequence shown here is derived from an EMBL/GenBank/DDBJ whole genome shotgun (WGS) entry which is preliminary data.</text>
</comment>
<proteinExistence type="predicted"/>
<organism evidence="1 2">
    <name type="scientific">Miscanthus lutarioriparius</name>
    <dbReference type="NCBI Taxonomy" id="422564"/>
    <lineage>
        <taxon>Eukaryota</taxon>
        <taxon>Viridiplantae</taxon>
        <taxon>Streptophyta</taxon>
        <taxon>Embryophyta</taxon>
        <taxon>Tracheophyta</taxon>
        <taxon>Spermatophyta</taxon>
        <taxon>Magnoliopsida</taxon>
        <taxon>Liliopsida</taxon>
        <taxon>Poales</taxon>
        <taxon>Poaceae</taxon>
        <taxon>PACMAD clade</taxon>
        <taxon>Panicoideae</taxon>
        <taxon>Andropogonodae</taxon>
        <taxon>Andropogoneae</taxon>
        <taxon>Saccharinae</taxon>
        <taxon>Miscanthus</taxon>
    </lineage>
</organism>
<accession>A0A811NW12</accession>
<dbReference type="EMBL" id="CAJGYO010000005">
    <property type="protein sequence ID" value="CAD6228419.1"/>
    <property type="molecule type" value="Genomic_DNA"/>
</dbReference>
<evidence type="ECO:0000313" key="1">
    <source>
        <dbReference type="EMBL" id="CAD6228419.1"/>
    </source>
</evidence>